<sequence>MVLHRLFARVTLLAWLGSAGSEALPTLRGSKGLNATSAEGAALRSLWQHAGCCNGCHTDFCSPQSGSCYDHKAKAYYLACGGTWEEAQPHANCCDSCYGSYCSPQSGSCYDSKGKDYYLECSGLRPNVGGWEQVAKYACTTSTQSQSIYDLTSRADCKERCDQTPWCRIFQFNTGTVDGCSSRSECMLLSNCDDVIYAKCWDYYHP</sequence>
<comment type="caution">
    <text evidence="2">The sequence shown here is derived from an EMBL/GenBank/DDBJ whole genome shotgun (WGS) entry which is preliminary data.</text>
</comment>
<dbReference type="AlphaFoldDB" id="A0A812XXE9"/>
<gene>
    <name evidence="2" type="ORF">SPIL2461_LOCUS21740</name>
</gene>
<keyword evidence="1" id="KW-0732">Signal</keyword>
<evidence type="ECO:0000313" key="3">
    <source>
        <dbReference type="Proteomes" id="UP000649617"/>
    </source>
</evidence>
<dbReference type="OrthoDB" id="10491548at2759"/>
<organism evidence="2 3">
    <name type="scientific">Symbiodinium pilosum</name>
    <name type="common">Dinoflagellate</name>
    <dbReference type="NCBI Taxonomy" id="2952"/>
    <lineage>
        <taxon>Eukaryota</taxon>
        <taxon>Sar</taxon>
        <taxon>Alveolata</taxon>
        <taxon>Dinophyceae</taxon>
        <taxon>Suessiales</taxon>
        <taxon>Symbiodiniaceae</taxon>
        <taxon>Symbiodinium</taxon>
    </lineage>
</organism>
<dbReference type="EMBL" id="CAJNIZ010046541">
    <property type="protein sequence ID" value="CAE7750872.1"/>
    <property type="molecule type" value="Genomic_DNA"/>
</dbReference>
<keyword evidence="3" id="KW-1185">Reference proteome</keyword>
<reference evidence="2" key="1">
    <citation type="submission" date="2021-02" db="EMBL/GenBank/DDBJ databases">
        <authorList>
            <person name="Dougan E. K."/>
            <person name="Rhodes N."/>
            <person name="Thang M."/>
            <person name="Chan C."/>
        </authorList>
    </citation>
    <scope>NUCLEOTIDE SEQUENCE</scope>
</reference>
<accession>A0A812XXE9</accession>
<evidence type="ECO:0000313" key="2">
    <source>
        <dbReference type="EMBL" id="CAE7750872.1"/>
    </source>
</evidence>
<name>A0A812XXE9_SYMPI</name>
<feature type="signal peptide" evidence="1">
    <location>
        <begin position="1"/>
        <end position="23"/>
    </location>
</feature>
<protein>
    <recommendedName>
        <fullName evidence="4">Apple domain-containing protein</fullName>
    </recommendedName>
</protein>
<proteinExistence type="predicted"/>
<dbReference type="Proteomes" id="UP000649617">
    <property type="component" value="Unassembled WGS sequence"/>
</dbReference>
<evidence type="ECO:0000256" key="1">
    <source>
        <dbReference type="SAM" id="SignalP"/>
    </source>
</evidence>
<evidence type="ECO:0008006" key="4">
    <source>
        <dbReference type="Google" id="ProtNLM"/>
    </source>
</evidence>
<feature type="chain" id="PRO_5032618676" description="Apple domain-containing protein" evidence="1">
    <location>
        <begin position="24"/>
        <end position="206"/>
    </location>
</feature>